<dbReference type="PROSITE" id="PS51674">
    <property type="entry name" value="4FE4S_WBL"/>
    <property type="match status" value="1"/>
</dbReference>
<evidence type="ECO:0000256" key="4">
    <source>
        <dbReference type="ARBA" id="ARBA00022485"/>
    </source>
</evidence>
<dbReference type="EMBL" id="CP115450">
    <property type="protein sequence ID" value="WBP91842.1"/>
    <property type="molecule type" value="Genomic_DNA"/>
</dbReference>
<keyword evidence="12" id="KW-0804">Transcription</keyword>
<comment type="similarity">
    <text evidence="3">Belongs to the WhiB family.</text>
</comment>
<reference evidence="16" key="1">
    <citation type="submission" date="2022-12" db="EMBL/GenBank/DDBJ databases">
        <authorList>
            <person name="Mo P."/>
        </authorList>
    </citation>
    <scope>NUCLEOTIDE SEQUENCE [LARGE SCALE GENOMIC DNA]</scope>
    <source>
        <strain evidence="16">HUAS 3-15</strain>
    </source>
</reference>
<evidence type="ECO:0000256" key="1">
    <source>
        <dbReference type="ARBA" id="ARBA00001966"/>
    </source>
</evidence>
<keyword evidence="10" id="KW-0238">DNA-binding</keyword>
<gene>
    <name evidence="15" type="ORF">O1G21_33420</name>
</gene>
<comment type="subcellular location">
    <subcellularLocation>
        <location evidence="2">Cytoplasm</location>
    </subcellularLocation>
</comment>
<evidence type="ECO:0000256" key="2">
    <source>
        <dbReference type="ARBA" id="ARBA00004496"/>
    </source>
</evidence>
<evidence type="ECO:0000256" key="6">
    <source>
        <dbReference type="ARBA" id="ARBA00022723"/>
    </source>
</evidence>
<keyword evidence="5" id="KW-0963">Cytoplasm</keyword>
<sequence>MGRPWPTSPARPQHRPSPGRRATAAPPRARSPSLPALGNGTAARKREEAAKAVCAGCAVRVECRRSALAAREPYGVRGGLTAAERRALFTGDPSPSAA</sequence>
<dbReference type="Proteomes" id="UP001212821">
    <property type="component" value="Chromosome"/>
</dbReference>
<dbReference type="PANTHER" id="PTHR38839:SF5">
    <property type="entry name" value="TRANSCRIPTIONAL REGULATOR WHID"/>
    <property type="match status" value="1"/>
</dbReference>
<evidence type="ECO:0000256" key="5">
    <source>
        <dbReference type="ARBA" id="ARBA00022490"/>
    </source>
</evidence>
<evidence type="ECO:0000256" key="9">
    <source>
        <dbReference type="ARBA" id="ARBA00023015"/>
    </source>
</evidence>
<evidence type="ECO:0000256" key="3">
    <source>
        <dbReference type="ARBA" id="ARBA00006597"/>
    </source>
</evidence>
<keyword evidence="16" id="KW-1185">Reference proteome</keyword>
<evidence type="ECO:0000259" key="14">
    <source>
        <dbReference type="PROSITE" id="PS51674"/>
    </source>
</evidence>
<dbReference type="InterPro" id="IPR003482">
    <property type="entry name" value="Whib"/>
</dbReference>
<accession>A0ABY7QHH6</accession>
<feature type="region of interest" description="Disordered" evidence="13">
    <location>
        <begin position="1"/>
        <end position="45"/>
    </location>
</feature>
<proteinExistence type="inferred from homology"/>
<evidence type="ECO:0000256" key="10">
    <source>
        <dbReference type="ARBA" id="ARBA00023125"/>
    </source>
</evidence>
<evidence type="ECO:0000256" key="7">
    <source>
        <dbReference type="ARBA" id="ARBA00023004"/>
    </source>
</evidence>
<keyword evidence="11" id="KW-1015">Disulfide bond</keyword>
<dbReference type="Pfam" id="PF02467">
    <property type="entry name" value="Whib"/>
    <property type="match status" value="1"/>
</dbReference>
<evidence type="ECO:0000256" key="12">
    <source>
        <dbReference type="ARBA" id="ARBA00023163"/>
    </source>
</evidence>
<comment type="cofactor">
    <cofactor evidence="1">
        <name>[4Fe-4S] cluster</name>
        <dbReference type="ChEBI" id="CHEBI:49883"/>
    </cofactor>
</comment>
<protein>
    <submittedName>
        <fullName evidence="15">WhiB family transcriptional regulator</fullName>
    </submittedName>
</protein>
<keyword evidence="9" id="KW-0805">Transcription regulation</keyword>
<evidence type="ECO:0000313" key="15">
    <source>
        <dbReference type="EMBL" id="WBP91842.1"/>
    </source>
</evidence>
<keyword evidence="6" id="KW-0479">Metal-binding</keyword>
<feature type="compositionally biased region" description="Low complexity" evidence="13">
    <location>
        <begin position="19"/>
        <end position="36"/>
    </location>
</feature>
<keyword evidence="8" id="KW-0411">Iron-sulfur</keyword>
<evidence type="ECO:0000313" key="16">
    <source>
        <dbReference type="Proteomes" id="UP001212821"/>
    </source>
</evidence>
<organism evidence="15 16">
    <name type="scientific">Kitasatospora cathayae</name>
    <dbReference type="NCBI Taxonomy" id="3004092"/>
    <lineage>
        <taxon>Bacteria</taxon>
        <taxon>Bacillati</taxon>
        <taxon>Actinomycetota</taxon>
        <taxon>Actinomycetes</taxon>
        <taxon>Kitasatosporales</taxon>
        <taxon>Streptomycetaceae</taxon>
        <taxon>Kitasatospora</taxon>
    </lineage>
</organism>
<keyword evidence="4" id="KW-0004">4Fe-4S</keyword>
<evidence type="ECO:0000256" key="13">
    <source>
        <dbReference type="SAM" id="MobiDB-lite"/>
    </source>
</evidence>
<dbReference type="InterPro" id="IPR034768">
    <property type="entry name" value="4FE4S_WBL"/>
</dbReference>
<dbReference type="PANTHER" id="PTHR38839">
    <property type="entry name" value="TRANSCRIPTIONAL REGULATOR WHID-RELATED"/>
    <property type="match status" value="1"/>
</dbReference>
<name>A0ABY7QHH6_9ACTN</name>
<evidence type="ECO:0000256" key="8">
    <source>
        <dbReference type="ARBA" id="ARBA00023014"/>
    </source>
</evidence>
<evidence type="ECO:0000256" key="11">
    <source>
        <dbReference type="ARBA" id="ARBA00023157"/>
    </source>
</evidence>
<feature type="domain" description="4Fe-4S Wbl-type" evidence="14">
    <location>
        <begin position="26"/>
        <end position="87"/>
    </location>
</feature>
<keyword evidence="7" id="KW-0408">Iron</keyword>